<dbReference type="InParanoid" id="F0ZTP3"/>
<name>F0ZTP3_DICPU</name>
<dbReference type="EMBL" id="GL871180">
    <property type="protein sequence ID" value="EGC32687.1"/>
    <property type="molecule type" value="Genomic_DNA"/>
</dbReference>
<dbReference type="InterPro" id="IPR021261">
    <property type="entry name" value="GPCAT"/>
</dbReference>
<gene>
    <name evidence="2" type="ORF">DICPUDRAFT_17822</name>
</gene>
<keyword evidence="1" id="KW-1133">Transmembrane helix</keyword>
<keyword evidence="3" id="KW-1185">Reference proteome</keyword>
<feature type="transmembrane region" description="Helical" evidence="1">
    <location>
        <begin position="192"/>
        <end position="209"/>
    </location>
</feature>
<feature type="transmembrane region" description="Helical" evidence="1">
    <location>
        <begin position="86"/>
        <end position="106"/>
    </location>
</feature>
<dbReference type="AlphaFoldDB" id="F0ZTP3"/>
<keyword evidence="1" id="KW-0472">Membrane</keyword>
<dbReference type="Pfam" id="PF10998">
    <property type="entry name" value="DUF2838"/>
    <property type="match status" value="1"/>
</dbReference>
<feature type="transmembrane region" description="Helical" evidence="1">
    <location>
        <begin position="160"/>
        <end position="180"/>
    </location>
</feature>
<dbReference type="GO" id="GO:0006656">
    <property type="term" value="P:phosphatidylcholine biosynthetic process"/>
    <property type="evidence" value="ECO:0000318"/>
    <property type="project" value="GO_Central"/>
</dbReference>
<dbReference type="OMA" id="LTECHAN"/>
<dbReference type="OrthoDB" id="406287at2759"/>
<dbReference type="KEGG" id="dpp:DICPUDRAFT_17822"/>
<sequence>NKKITSSSPINIFRRYSVADVRDIHHQNGKSDGLDSPSNFKHRVAESKIIKKLKVLEFVNEKREEFQNKLSVDGGASHLIKAKDKFSFVLGVLNLCVISYICGKFPLFLPHFYATEFLILFILRIVLYKRKKLHYFLFDFCYFANLMLLCYIYLVPNKQWFFIACFCISNGPLLGAVLPYRNSMVFHSLDKATSVLIHIFPSLVTYSLRWCTDFSFSKKNSTNTTWKDFYIYPILLYMLWQAVYFFYVGKYKKETIKENNYTTSLSFLSRVKDGHKPPLVTRFLNIATPNNRLYFFILSQFVYTYLTIIPCMLYYKYQFLHTFYLLFVITASLWNGANFYIEYFSNHYVSQMKEREERWKKIIINSIGNT</sequence>
<organism evidence="2 3">
    <name type="scientific">Dictyostelium purpureum</name>
    <name type="common">Slime mold</name>
    <dbReference type="NCBI Taxonomy" id="5786"/>
    <lineage>
        <taxon>Eukaryota</taxon>
        <taxon>Amoebozoa</taxon>
        <taxon>Evosea</taxon>
        <taxon>Eumycetozoa</taxon>
        <taxon>Dictyostelia</taxon>
        <taxon>Dictyosteliales</taxon>
        <taxon>Dictyosteliaceae</taxon>
        <taxon>Dictyostelium</taxon>
    </lineage>
</organism>
<feature type="transmembrane region" description="Helical" evidence="1">
    <location>
        <begin position="293"/>
        <end position="315"/>
    </location>
</feature>
<feature type="transmembrane region" description="Helical" evidence="1">
    <location>
        <begin position="135"/>
        <end position="154"/>
    </location>
</feature>
<evidence type="ECO:0000313" key="2">
    <source>
        <dbReference type="EMBL" id="EGC32687.1"/>
    </source>
</evidence>
<proteinExistence type="predicted"/>
<dbReference type="PANTHER" id="PTHR31201">
    <property type="entry name" value="OS01G0585100 PROTEIN"/>
    <property type="match status" value="1"/>
</dbReference>
<dbReference type="PANTHER" id="PTHR31201:SF6">
    <property type="entry name" value="GLYCEROPHOSPHOCHOLINE ACYLTRANSFERASE 1"/>
    <property type="match status" value="1"/>
</dbReference>
<dbReference type="VEuPathDB" id="AmoebaDB:DICPUDRAFT_17822"/>
<feature type="transmembrane region" description="Helical" evidence="1">
    <location>
        <begin position="229"/>
        <end position="247"/>
    </location>
</feature>
<dbReference type="GeneID" id="10508484"/>
<feature type="transmembrane region" description="Helical" evidence="1">
    <location>
        <begin position="321"/>
        <end position="341"/>
    </location>
</feature>
<keyword evidence="1" id="KW-0812">Transmembrane</keyword>
<feature type="transmembrane region" description="Helical" evidence="1">
    <location>
        <begin position="112"/>
        <end position="128"/>
    </location>
</feature>
<reference evidence="3" key="1">
    <citation type="journal article" date="2011" name="Genome Biol.">
        <title>Comparative genomics of the social amoebae Dictyostelium discoideum and Dictyostelium purpureum.</title>
        <authorList>
            <consortium name="US DOE Joint Genome Institute (JGI-PGF)"/>
            <person name="Sucgang R."/>
            <person name="Kuo A."/>
            <person name="Tian X."/>
            <person name="Salerno W."/>
            <person name="Parikh A."/>
            <person name="Feasley C.L."/>
            <person name="Dalin E."/>
            <person name="Tu H."/>
            <person name="Huang E."/>
            <person name="Barry K."/>
            <person name="Lindquist E."/>
            <person name="Shapiro H."/>
            <person name="Bruce D."/>
            <person name="Schmutz J."/>
            <person name="Salamov A."/>
            <person name="Fey P."/>
            <person name="Gaudet P."/>
            <person name="Anjard C."/>
            <person name="Babu M.M."/>
            <person name="Basu S."/>
            <person name="Bushmanova Y."/>
            <person name="van der Wel H."/>
            <person name="Katoh-Kurasawa M."/>
            <person name="Dinh C."/>
            <person name="Coutinho P.M."/>
            <person name="Saito T."/>
            <person name="Elias M."/>
            <person name="Schaap P."/>
            <person name="Kay R.R."/>
            <person name="Henrissat B."/>
            <person name="Eichinger L."/>
            <person name="Rivero F."/>
            <person name="Putnam N.H."/>
            <person name="West C.M."/>
            <person name="Loomis W.F."/>
            <person name="Chisholm R.L."/>
            <person name="Shaulsky G."/>
            <person name="Strassmann J.E."/>
            <person name="Queller D.C."/>
            <person name="Kuspa A."/>
            <person name="Grigoriev I.V."/>
        </authorList>
    </citation>
    <scope>NUCLEOTIDE SEQUENCE [LARGE SCALE GENOMIC DNA]</scope>
    <source>
        <strain evidence="3">QSDP1</strain>
    </source>
</reference>
<dbReference type="Proteomes" id="UP000001064">
    <property type="component" value="Unassembled WGS sequence"/>
</dbReference>
<feature type="non-terminal residue" evidence="2">
    <location>
        <position position="370"/>
    </location>
</feature>
<accession>F0ZTP3</accession>
<feature type="non-terminal residue" evidence="2">
    <location>
        <position position="1"/>
    </location>
</feature>
<evidence type="ECO:0000256" key="1">
    <source>
        <dbReference type="SAM" id="Phobius"/>
    </source>
</evidence>
<dbReference type="eggNOG" id="KOG2895">
    <property type="taxonomic scope" value="Eukaryota"/>
</dbReference>
<protein>
    <submittedName>
        <fullName evidence="2">Uncharacterized protein</fullName>
    </submittedName>
</protein>
<dbReference type="STRING" id="5786.F0ZTP3"/>
<dbReference type="RefSeq" id="XP_003290790.1">
    <property type="nucleotide sequence ID" value="XM_003290742.1"/>
</dbReference>
<evidence type="ECO:0000313" key="3">
    <source>
        <dbReference type="Proteomes" id="UP000001064"/>
    </source>
</evidence>